<dbReference type="InterPro" id="IPR015943">
    <property type="entry name" value="WD40/YVTN_repeat-like_dom_sf"/>
</dbReference>
<dbReference type="InterPro" id="IPR019775">
    <property type="entry name" value="WD40_repeat_CS"/>
</dbReference>
<gene>
    <name evidence="7" type="ORF">WOLCODRAFT_140953</name>
</gene>
<dbReference type="InterPro" id="IPR020472">
    <property type="entry name" value="WD40_PAC1"/>
</dbReference>
<dbReference type="Proteomes" id="UP000218811">
    <property type="component" value="Unassembled WGS sequence"/>
</dbReference>
<feature type="compositionally biased region" description="Acidic residues" evidence="6">
    <location>
        <begin position="63"/>
        <end position="78"/>
    </location>
</feature>
<feature type="repeat" description="WD" evidence="5">
    <location>
        <begin position="321"/>
        <end position="362"/>
    </location>
</feature>
<organism evidence="7 8">
    <name type="scientific">Wolfiporia cocos (strain MD-104)</name>
    <name type="common">Brown rot fungus</name>
    <dbReference type="NCBI Taxonomy" id="742152"/>
    <lineage>
        <taxon>Eukaryota</taxon>
        <taxon>Fungi</taxon>
        <taxon>Dikarya</taxon>
        <taxon>Basidiomycota</taxon>
        <taxon>Agaricomycotina</taxon>
        <taxon>Agaricomycetes</taxon>
        <taxon>Polyporales</taxon>
        <taxon>Phaeolaceae</taxon>
        <taxon>Wolfiporia</taxon>
    </lineage>
</organism>
<feature type="region of interest" description="Disordered" evidence="6">
    <location>
        <begin position="1"/>
        <end position="83"/>
    </location>
</feature>
<dbReference type="PANTHER" id="PTHR19865">
    <property type="entry name" value="U3 SMALL NUCLEOLAR RNA INTERACTING PROTEIN 2"/>
    <property type="match status" value="1"/>
</dbReference>
<feature type="region of interest" description="Disordered" evidence="6">
    <location>
        <begin position="376"/>
        <end position="398"/>
    </location>
</feature>
<keyword evidence="2 5" id="KW-0853">WD repeat</keyword>
<dbReference type="SMART" id="SM00320">
    <property type="entry name" value="WD40"/>
    <property type="match status" value="6"/>
</dbReference>
<reference evidence="7 8" key="1">
    <citation type="journal article" date="2012" name="Science">
        <title>The Paleozoic origin of enzymatic lignin decomposition reconstructed from 31 fungal genomes.</title>
        <authorList>
            <person name="Floudas D."/>
            <person name="Binder M."/>
            <person name="Riley R."/>
            <person name="Barry K."/>
            <person name="Blanchette R.A."/>
            <person name="Henrissat B."/>
            <person name="Martinez A.T."/>
            <person name="Otillar R."/>
            <person name="Spatafora J.W."/>
            <person name="Yadav J.S."/>
            <person name="Aerts A."/>
            <person name="Benoit I."/>
            <person name="Boyd A."/>
            <person name="Carlson A."/>
            <person name="Copeland A."/>
            <person name="Coutinho P.M."/>
            <person name="de Vries R.P."/>
            <person name="Ferreira P."/>
            <person name="Findley K."/>
            <person name="Foster B."/>
            <person name="Gaskell J."/>
            <person name="Glotzer D."/>
            <person name="Gorecki P."/>
            <person name="Heitman J."/>
            <person name="Hesse C."/>
            <person name="Hori C."/>
            <person name="Igarashi K."/>
            <person name="Jurgens J.A."/>
            <person name="Kallen N."/>
            <person name="Kersten P."/>
            <person name="Kohler A."/>
            <person name="Kuees U."/>
            <person name="Kumar T.K.A."/>
            <person name="Kuo A."/>
            <person name="LaButti K."/>
            <person name="Larrondo L.F."/>
            <person name="Lindquist E."/>
            <person name="Ling A."/>
            <person name="Lombard V."/>
            <person name="Lucas S."/>
            <person name="Lundell T."/>
            <person name="Martin R."/>
            <person name="McLaughlin D.J."/>
            <person name="Morgenstern I."/>
            <person name="Morin E."/>
            <person name="Murat C."/>
            <person name="Nagy L.G."/>
            <person name="Nolan M."/>
            <person name="Ohm R.A."/>
            <person name="Patyshakuliyeva A."/>
            <person name="Rokas A."/>
            <person name="Ruiz-Duenas F.J."/>
            <person name="Sabat G."/>
            <person name="Salamov A."/>
            <person name="Samejima M."/>
            <person name="Schmutz J."/>
            <person name="Slot J.C."/>
            <person name="St John F."/>
            <person name="Stenlid J."/>
            <person name="Sun H."/>
            <person name="Sun S."/>
            <person name="Syed K."/>
            <person name="Tsang A."/>
            <person name="Wiebenga A."/>
            <person name="Young D."/>
            <person name="Pisabarro A."/>
            <person name="Eastwood D.C."/>
            <person name="Martin F."/>
            <person name="Cullen D."/>
            <person name="Grigoriev I.V."/>
            <person name="Hibbett D.S."/>
        </authorList>
    </citation>
    <scope>NUCLEOTIDE SEQUENCE [LARGE SCALE GENOMIC DNA]</scope>
    <source>
        <strain evidence="7 8">MD-104</strain>
    </source>
</reference>
<dbReference type="FunFam" id="2.130.10.10:FF:000899">
    <property type="entry name" value="Chromosome 15, whole genome shotgun sequence"/>
    <property type="match status" value="1"/>
</dbReference>
<evidence type="ECO:0000256" key="3">
    <source>
        <dbReference type="ARBA" id="ARBA00022737"/>
    </source>
</evidence>
<dbReference type="PANTHER" id="PTHR19865:SF0">
    <property type="entry name" value="U3 SMALL NUCLEOLAR RNA-INTERACTING PROTEIN 2"/>
    <property type="match status" value="1"/>
</dbReference>
<dbReference type="SUPFAM" id="SSF50978">
    <property type="entry name" value="WD40 repeat-like"/>
    <property type="match status" value="1"/>
</dbReference>
<dbReference type="STRING" id="742152.A0A2H3J5S0"/>
<dbReference type="PROSITE" id="PS00678">
    <property type="entry name" value="WD_REPEATS_1"/>
    <property type="match status" value="1"/>
</dbReference>
<feature type="repeat" description="WD" evidence="5">
    <location>
        <begin position="171"/>
        <end position="212"/>
    </location>
</feature>
<evidence type="ECO:0000256" key="4">
    <source>
        <dbReference type="ARBA" id="ARBA00023242"/>
    </source>
</evidence>
<dbReference type="GO" id="GO:0034511">
    <property type="term" value="F:U3 snoRNA binding"/>
    <property type="evidence" value="ECO:0007669"/>
    <property type="project" value="InterPro"/>
</dbReference>
<accession>A0A2H3J5S0</accession>
<dbReference type="OMA" id="CSLRIWK"/>
<dbReference type="PROSITE" id="PS50294">
    <property type="entry name" value="WD_REPEATS_REGION"/>
    <property type="match status" value="3"/>
</dbReference>
<evidence type="ECO:0000256" key="1">
    <source>
        <dbReference type="ARBA" id="ARBA00004123"/>
    </source>
</evidence>
<dbReference type="EMBL" id="KB467931">
    <property type="protein sequence ID" value="PCH37592.1"/>
    <property type="molecule type" value="Genomic_DNA"/>
</dbReference>
<keyword evidence="4" id="KW-0539">Nucleus</keyword>
<dbReference type="InterPro" id="IPR039241">
    <property type="entry name" value="Rrp9-like"/>
</dbReference>
<protein>
    <submittedName>
        <fullName evidence="7">Rnu3ip2 protein</fullName>
    </submittedName>
</protein>
<sequence length="599" mass="65368">MPDSFFATNKLRKRKRTGTDASTSKKTLRPTGSAIAHAKVNGKGSGKGKGKQKAASKQRRDEELSDETQESDAGGIDELDLRAPDVNADAYESDEEDTDETPAEKRLRLAKMYIDGVKQGLGLADGEFDAAEIDRELVSARLKQDVMEHSGRAHLFVAGSYDTVHYTSMRTRGHRSSATAAVASSDARWLFSAGKDGVIVKWDLRTGKKAHVFMKCRPDKGKGRAKAGAEPAGHTDEVWALALSPDGRYLASGGKDRRVGVWDVEKNEWVKSFGGHRDAISALAFRKAPPSASTSTQLYSGSFDRSLKLFDLTSMGYIETLFGHQAPVLSLDTLRGETAVSTGGRDKTVRYWKIPEETQLVFRGGGGSQWRDDFEGLDTGEDGDEGENAAPRMGKGKKKEKAQAKFMEGSIECVAMIDESTFVSGGDSGSICLWTTQKKKPVFTQALAHGMDESQVDTEDVEIVRKPRWVTAVGALWYSDLFASGSWDGEIRLWKLDSKLKSFSLIASIPALGVVNSIQFVSTPTDFVEQAEWARATETEVDSHVPANGRQRRPASLPTILVVAGVGQEMRFGRWVQKKGDGHLNGSLVVALRPRTPES</sequence>
<evidence type="ECO:0000313" key="7">
    <source>
        <dbReference type="EMBL" id="PCH37592.1"/>
    </source>
</evidence>
<evidence type="ECO:0000256" key="6">
    <source>
        <dbReference type="SAM" id="MobiDB-lite"/>
    </source>
</evidence>
<keyword evidence="8" id="KW-1185">Reference proteome</keyword>
<evidence type="ECO:0000313" key="8">
    <source>
        <dbReference type="Proteomes" id="UP000218811"/>
    </source>
</evidence>
<dbReference type="Pfam" id="PF00400">
    <property type="entry name" value="WD40"/>
    <property type="match status" value="5"/>
</dbReference>
<keyword evidence="3" id="KW-0677">Repeat</keyword>
<feature type="compositionally biased region" description="Basic residues" evidence="6">
    <location>
        <begin position="46"/>
        <end position="57"/>
    </location>
</feature>
<dbReference type="Gene3D" id="2.130.10.10">
    <property type="entry name" value="YVTN repeat-like/Quinoprotein amine dehydrogenase"/>
    <property type="match status" value="2"/>
</dbReference>
<name>A0A2H3J5S0_WOLCO</name>
<dbReference type="InterPro" id="IPR036322">
    <property type="entry name" value="WD40_repeat_dom_sf"/>
</dbReference>
<dbReference type="OrthoDB" id="189968at2759"/>
<comment type="subcellular location">
    <subcellularLocation>
        <location evidence="1">Nucleus</location>
    </subcellularLocation>
</comment>
<dbReference type="InterPro" id="IPR001680">
    <property type="entry name" value="WD40_rpt"/>
</dbReference>
<dbReference type="GO" id="GO:0032040">
    <property type="term" value="C:small-subunit processome"/>
    <property type="evidence" value="ECO:0007669"/>
    <property type="project" value="TreeGrafter"/>
</dbReference>
<dbReference type="PROSITE" id="PS50082">
    <property type="entry name" value="WD_REPEATS_2"/>
    <property type="match status" value="3"/>
</dbReference>
<feature type="compositionally biased region" description="Acidic residues" evidence="6">
    <location>
        <begin position="376"/>
        <end position="387"/>
    </location>
</feature>
<feature type="repeat" description="WD" evidence="5">
    <location>
        <begin position="231"/>
        <end position="272"/>
    </location>
</feature>
<proteinExistence type="predicted"/>
<evidence type="ECO:0000256" key="5">
    <source>
        <dbReference type="PROSITE-ProRule" id="PRU00221"/>
    </source>
</evidence>
<dbReference type="PRINTS" id="PR00320">
    <property type="entry name" value="GPROTEINBRPT"/>
</dbReference>
<dbReference type="AlphaFoldDB" id="A0A2H3J5S0"/>
<evidence type="ECO:0000256" key="2">
    <source>
        <dbReference type="ARBA" id="ARBA00022574"/>
    </source>
</evidence>